<name>A0A8X6J9X2_TRICU</name>
<protein>
    <submittedName>
        <fullName evidence="1">Uncharacterized protein</fullName>
    </submittedName>
</protein>
<evidence type="ECO:0000313" key="2">
    <source>
        <dbReference type="Proteomes" id="UP000887116"/>
    </source>
</evidence>
<keyword evidence="2" id="KW-1185">Reference proteome</keyword>
<dbReference type="PANTHER" id="PTHR47331:SF1">
    <property type="entry name" value="GAG-LIKE PROTEIN"/>
    <property type="match status" value="1"/>
</dbReference>
<comment type="caution">
    <text evidence="1">The sequence shown here is derived from an EMBL/GenBank/DDBJ whole genome shotgun (WGS) entry which is preliminary data.</text>
</comment>
<reference evidence="1" key="1">
    <citation type="submission" date="2020-07" db="EMBL/GenBank/DDBJ databases">
        <title>Multicomponent nature underlies the extraordinary mechanical properties of spider dragline silk.</title>
        <authorList>
            <person name="Kono N."/>
            <person name="Nakamura H."/>
            <person name="Mori M."/>
            <person name="Yoshida Y."/>
            <person name="Ohtoshi R."/>
            <person name="Malay A.D."/>
            <person name="Moran D.A.P."/>
            <person name="Tomita M."/>
            <person name="Numata K."/>
            <person name="Arakawa K."/>
        </authorList>
    </citation>
    <scope>NUCLEOTIDE SEQUENCE</scope>
</reference>
<dbReference type="PANTHER" id="PTHR47331">
    <property type="entry name" value="PHD-TYPE DOMAIN-CONTAINING PROTEIN"/>
    <property type="match status" value="1"/>
</dbReference>
<dbReference type="AlphaFoldDB" id="A0A8X6J9X2"/>
<accession>A0A8X6J9X2</accession>
<dbReference type="Proteomes" id="UP000887116">
    <property type="component" value="Unassembled WGS sequence"/>
</dbReference>
<gene>
    <name evidence="1" type="primary">AVEN_155427_1</name>
    <name evidence="1" type="ORF">TNCT_248811</name>
</gene>
<sequence>MQDYIDKKQVEDILEDTQNEVRLFYLPHYAVKNITNEEIKWRIAFDASLYSPGYPSLSKTLETGPNLLPDILAILLRFRLSEIAITSDGNQAFLHLIQRHKTISLVQDEVYF</sequence>
<dbReference type="EMBL" id="BMAO01017585">
    <property type="protein sequence ID" value="GFR16763.1"/>
    <property type="molecule type" value="Genomic_DNA"/>
</dbReference>
<dbReference type="OrthoDB" id="6431949at2759"/>
<organism evidence="1 2">
    <name type="scientific">Trichonephila clavata</name>
    <name type="common">Joro spider</name>
    <name type="synonym">Nephila clavata</name>
    <dbReference type="NCBI Taxonomy" id="2740835"/>
    <lineage>
        <taxon>Eukaryota</taxon>
        <taxon>Metazoa</taxon>
        <taxon>Ecdysozoa</taxon>
        <taxon>Arthropoda</taxon>
        <taxon>Chelicerata</taxon>
        <taxon>Arachnida</taxon>
        <taxon>Araneae</taxon>
        <taxon>Araneomorphae</taxon>
        <taxon>Entelegynae</taxon>
        <taxon>Araneoidea</taxon>
        <taxon>Nephilidae</taxon>
        <taxon>Trichonephila</taxon>
    </lineage>
</organism>
<evidence type="ECO:0000313" key="1">
    <source>
        <dbReference type="EMBL" id="GFR16763.1"/>
    </source>
</evidence>
<proteinExistence type="predicted"/>